<comment type="caution">
    <text evidence="1">The sequence shown here is derived from an EMBL/GenBank/DDBJ whole genome shotgun (WGS) entry which is preliminary data.</text>
</comment>
<reference evidence="1 2" key="1">
    <citation type="submission" date="2024-01" db="EMBL/GenBank/DDBJ databases">
        <title>A telomere-to-telomere, gap-free genome of sweet tea (Lithocarpus litseifolius).</title>
        <authorList>
            <person name="Zhou J."/>
        </authorList>
    </citation>
    <scope>NUCLEOTIDE SEQUENCE [LARGE SCALE GENOMIC DNA]</scope>
    <source>
        <strain evidence="1">Zhou-2022a</strain>
        <tissue evidence="1">Leaf</tissue>
    </source>
</reference>
<name>A0AAW2DPE0_9ROSI</name>
<sequence>MAGFREVVNACGFKDLGYSGPDFTWCNMQEGENRVLLRLDRAFATNDWINYFNGTRVLHLVDSTSDHCAMLVADSIAVQPSRKRRFHFEEMWTKKEECKEIIRNAWEGGLHQGTPGGITSSLQNCATDLERWNKSVFGFVPKQIQSKRKALNDLTLQDRNGVMGKEINSLRREINDLLDCEETFWHQRSRILWYGQGDRNTKFFGRI</sequence>
<protein>
    <submittedName>
        <fullName evidence="1">Uncharacterized protein</fullName>
    </submittedName>
</protein>
<dbReference type="PANTHER" id="PTHR33710">
    <property type="entry name" value="BNAC02G09200D PROTEIN"/>
    <property type="match status" value="1"/>
</dbReference>
<dbReference type="Gene3D" id="3.60.10.10">
    <property type="entry name" value="Endonuclease/exonuclease/phosphatase"/>
    <property type="match status" value="1"/>
</dbReference>
<organism evidence="1 2">
    <name type="scientific">Lithocarpus litseifolius</name>
    <dbReference type="NCBI Taxonomy" id="425828"/>
    <lineage>
        <taxon>Eukaryota</taxon>
        <taxon>Viridiplantae</taxon>
        <taxon>Streptophyta</taxon>
        <taxon>Embryophyta</taxon>
        <taxon>Tracheophyta</taxon>
        <taxon>Spermatophyta</taxon>
        <taxon>Magnoliopsida</taxon>
        <taxon>eudicotyledons</taxon>
        <taxon>Gunneridae</taxon>
        <taxon>Pentapetalae</taxon>
        <taxon>rosids</taxon>
        <taxon>fabids</taxon>
        <taxon>Fagales</taxon>
        <taxon>Fagaceae</taxon>
        <taxon>Lithocarpus</taxon>
    </lineage>
</organism>
<accession>A0AAW2DPE0</accession>
<dbReference type="EMBL" id="JAZDWU010000002">
    <property type="protein sequence ID" value="KAL0011423.1"/>
    <property type="molecule type" value="Genomic_DNA"/>
</dbReference>
<evidence type="ECO:0000313" key="1">
    <source>
        <dbReference type="EMBL" id="KAL0011423.1"/>
    </source>
</evidence>
<dbReference type="PANTHER" id="PTHR33710:SF62">
    <property type="entry name" value="DUF4283 DOMAIN PROTEIN"/>
    <property type="match status" value="1"/>
</dbReference>
<keyword evidence="2" id="KW-1185">Reference proteome</keyword>
<dbReference type="SUPFAM" id="SSF56219">
    <property type="entry name" value="DNase I-like"/>
    <property type="match status" value="1"/>
</dbReference>
<evidence type="ECO:0000313" key="2">
    <source>
        <dbReference type="Proteomes" id="UP001459277"/>
    </source>
</evidence>
<dbReference type="InterPro" id="IPR036691">
    <property type="entry name" value="Endo/exonu/phosph_ase_sf"/>
</dbReference>
<dbReference type="AlphaFoldDB" id="A0AAW2DPE0"/>
<proteinExistence type="predicted"/>
<dbReference type="Proteomes" id="UP001459277">
    <property type="component" value="Unassembled WGS sequence"/>
</dbReference>
<gene>
    <name evidence="1" type="ORF">SO802_006531</name>
</gene>